<organism evidence="3 4">
    <name type="scientific">OM182 bacterium MED-G24</name>
    <dbReference type="NCBI Taxonomy" id="1986255"/>
    <lineage>
        <taxon>Bacteria</taxon>
        <taxon>Pseudomonadati</taxon>
        <taxon>Pseudomonadota</taxon>
        <taxon>Gammaproteobacteria</taxon>
        <taxon>OMG group</taxon>
        <taxon>OM182 clade</taxon>
    </lineage>
</organism>
<dbReference type="Proteomes" id="UP000219327">
    <property type="component" value="Unassembled WGS sequence"/>
</dbReference>
<dbReference type="Gene3D" id="3.40.1740.10">
    <property type="entry name" value="VC0467-like"/>
    <property type="match status" value="1"/>
</dbReference>
<reference evidence="3 4" key="1">
    <citation type="submission" date="2017-08" db="EMBL/GenBank/DDBJ databases">
        <title>Fine stratification of microbial communities through a metagenomic profile of the photic zone.</title>
        <authorList>
            <person name="Haro-Moreno J.M."/>
            <person name="Lopez-Perez M."/>
            <person name="De La Torre J."/>
            <person name="Picazo A."/>
            <person name="Camacho A."/>
            <person name="Rodriguez-Valera F."/>
        </authorList>
    </citation>
    <scope>NUCLEOTIDE SEQUENCE [LARGE SCALE GENOMIC DNA]</scope>
    <source>
        <strain evidence="3">MED-G24</strain>
    </source>
</reference>
<evidence type="ECO:0000313" key="4">
    <source>
        <dbReference type="Proteomes" id="UP000219327"/>
    </source>
</evidence>
<comment type="similarity">
    <text evidence="1 2">Belongs to the UPF0301 (AlgH) family.</text>
</comment>
<dbReference type="SUPFAM" id="SSF143456">
    <property type="entry name" value="VC0467-like"/>
    <property type="match status" value="1"/>
</dbReference>
<dbReference type="AlphaFoldDB" id="A0A2A5X082"/>
<name>A0A2A5X082_9GAMM</name>
<proteinExistence type="inferred from homology"/>
<gene>
    <name evidence="3" type="ORF">CNE99_00275</name>
</gene>
<evidence type="ECO:0000256" key="2">
    <source>
        <dbReference type="HAMAP-Rule" id="MF_00758"/>
    </source>
</evidence>
<dbReference type="PANTHER" id="PTHR30327">
    <property type="entry name" value="UNCHARACTERIZED PROTEIN YQGE"/>
    <property type="match status" value="1"/>
</dbReference>
<dbReference type="EMBL" id="NTKD01000001">
    <property type="protein sequence ID" value="PDH42189.1"/>
    <property type="molecule type" value="Genomic_DNA"/>
</dbReference>
<dbReference type="InterPro" id="IPR003774">
    <property type="entry name" value="AlgH-like"/>
</dbReference>
<dbReference type="Pfam" id="PF02622">
    <property type="entry name" value="DUF179"/>
    <property type="match status" value="1"/>
</dbReference>
<protein>
    <recommendedName>
        <fullName evidence="2">UPF0301 protein CNE99_00275</fullName>
    </recommendedName>
</protein>
<accession>A0A2A5X082</accession>
<dbReference type="HAMAP" id="MF_00758">
    <property type="entry name" value="UPF0301"/>
    <property type="match status" value="1"/>
</dbReference>
<evidence type="ECO:0000256" key="1">
    <source>
        <dbReference type="ARBA" id="ARBA00009600"/>
    </source>
</evidence>
<dbReference type="PANTHER" id="PTHR30327:SF1">
    <property type="entry name" value="UPF0301 PROTEIN YQGE"/>
    <property type="match status" value="1"/>
</dbReference>
<comment type="caution">
    <text evidence="3">The sequence shown here is derived from an EMBL/GenBank/DDBJ whole genome shotgun (WGS) entry which is preliminary data.</text>
</comment>
<evidence type="ECO:0000313" key="3">
    <source>
        <dbReference type="EMBL" id="PDH42189.1"/>
    </source>
</evidence>
<dbReference type="GO" id="GO:0005829">
    <property type="term" value="C:cytosol"/>
    <property type="evidence" value="ECO:0007669"/>
    <property type="project" value="TreeGrafter"/>
</dbReference>
<sequence length="192" mass="20907">MAVPQEQLAAKLLILESLRNHFLIASPQLTDDFFDHSLVYLIEHNDEGAFGVIINKPAPAKLSEIVDDLPEGPTSPPLMVGGPVNRNMVLFLHDNDPPQTESMGLCDGIFLSSTAGFLEALRSGEAPLRCHAFIGSSGWAPEQLDQEIARDAWMVVPAKTHVMFDLPNDQKRQGAADVLGIDLNLIQPTGMN</sequence>